<reference evidence="3" key="1">
    <citation type="submission" date="2022-04" db="EMBL/GenBank/DDBJ databases">
        <title>Hymenobacter sp. isolated from the air.</title>
        <authorList>
            <person name="Won M."/>
            <person name="Lee C.-M."/>
            <person name="Woen H.-Y."/>
            <person name="Kwon S.-W."/>
        </authorList>
    </citation>
    <scope>NUCLEOTIDE SEQUENCE</scope>
    <source>
        <strain evidence="3">5420S-77</strain>
        <plasmid evidence="3">unnamed6</plasmid>
    </source>
</reference>
<organism evidence="3 4">
    <name type="scientific">Hymenobacter volaticus</name>
    <dbReference type="NCBI Taxonomy" id="2932254"/>
    <lineage>
        <taxon>Bacteria</taxon>
        <taxon>Pseudomonadati</taxon>
        <taxon>Bacteroidota</taxon>
        <taxon>Cytophagia</taxon>
        <taxon>Cytophagales</taxon>
        <taxon>Hymenobacteraceae</taxon>
        <taxon>Hymenobacter</taxon>
    </lineage>
</organism>
<dbReference type="Gene3D" id="3.40.50.720">
    <property type="entry name" value="NAD(P)-binding Rossmann-like Domain"/>
    <property type="match status" value="1"/>
</dbReference>
<feature type="domain" description="Myo-inositol-1-phosphate synthase GAPDH-like" evidence="2">
    <location>
        <begin position="248"/>
        <end position="353"/>
    </location>
</feature>
<evidence type="ECO:0000313" key="3">
    <source>
        <dbReference type="EMBL" id="UOQ69683.1"/>
    </source>
</evidence>
<accession>A0ABY4GFU7</accession>
<dbReference type="InterPro" id="IPR002587">
    <property type="entry name" value="Myo-inos-1-P_Synthase"/>
</dbReference>
<dbReference type="SUPFAM" id="SSF55347">
    <property type="entry name" value="Glyceraldehyde-3-phosphate dehydrogenase-like, C-terminal domain"/>
    <property type="match status" value="1"/>
</dbReference>
<dbReference type="Gene3D" id="3.30.360.10">
    <property type="entry name" value="Dihydrodipicolinate Reductase, domain 2"/>
    <property type="match status" value="1"/>
</dbReference>
<dbReference type="EMBL" id="CP095067">
    <property type="protein sequence ID" value="UOQ69683.1"/>
    <property type="molecule type" value="Genomic_DNA"/>
</dbReference>
<gene>
    <name evidence="3" type="ORF">MUN86_29115</name>
</gene>
<dbReference type="InterPro" id="IPR036291">
    <property type="entry name" value="NAD(P)-bd_dom_sf"/>
</dbReference>
<keyword evidence="3" id="KW-0614">Plasmid</keyword>
<sequence>MSQAFPNTSFGSAALTTESQHAARLGVAIVGLGGAVATTAVAGASLLRAGAMDTTGLPLATLPDALTDQLVRYENLVFGGWDLCPDDLAVAARQHRVLEPHQLAAVEGELSALRPWPAVGNVRFCRNVTGQHLLAVQSHAAAVEAIRADLQRFRTEQNLDRLVVINLASTEAMPDLTLPQFITPEAFEAAVQADDAQIPPAMLYAYAAILEDVPYVNFTPSCAADAPALVRLAEQRGVPVAGKDGKTGQTFMKTVLAPALHARNLHIDGWFSTNILGNRDGLALDNPESLASKLTTKGSVLDQIVGYKVDSHVVHIHYYKPRGDNKEAWDNIDVEGFLGQKMQIKVNFLCRDSILAAPLALELARLADLAKRRQEGGVAHALGVFFKSPMVPEPDMVPIHGFEQQQAILLEWLAAGTSAAAPQSAEIGQGASAPALASFSPDAPAV</sequence>
<geneLocation type="plasmid" evidence="3 4">
    <name>unnamed6</name>
</geneLocation>
<dbReference type="RefSeq" id="WP_245127533.1">
    <property type="nucleotide sequence ID" value="NZ_CP095067.1"/>
</dbReference>
<evidence type="ECO:0000313" key="4">
    <source>
        <dbReference type="Proteomes" id="UP000830401"/>
    </source>
</evidence>
<keyword evidence="4" id="KW-1185">Reference proteome</keyword>
<dbReference type="Pfam" id="PF01658">
    <property type="entry name" value="Inos-1-P_synth"/>
    <property type="match status" value="1"/>
</dbReference>
<evidence type="ECO:0000259" key="2">
    <source>
        <dbReference type="Pfam" id="PF01658"/>
    </source>
</evidence>
<dbReference type="Pfam" id="PF07994">
    <property type="entry name" value="NAD_binding_5"/>
    <property type="match status" value="1"/>
</dbReference>
<dbReference type="Proteomes" id="UP000830401">
    <property type="component" value="Plasmid unnamed6"/>
</dbReference>
<comment type="similarity">
    <text evidence="1">Belongs to the myo-inositol 1-phosphate synthase family.</text>
</comment>
<dbReference type="PIRSF" id="PIRSF015578">
    <property type="entry name" value="Myoinos-ppht_syn"/>
    <property type="match status" value="1"/>
</dbReference>
<dbReference type="InterPro" id="IPR013021">
    <property type="entry name" value="Myo-inos-1-P_Synthase_GAPDH"/>
</dbReference>
<evidence type="ECO:0000256" key="1">
    <source>
        <dbReference type="ARBA" id="ARBA00010813"/>
    </source>
</evidence>
<dbReference type="SUPFAM" id="SSF51735">
    <property type="entry name" value="NAD(P)-binding Rossmann-fold domains"/>
    <property type="match status" value="1"/>
</dbReference>
<name>A0ABY4GFU7_9BACT</name>
<proteinExistence type="inferred from homology"/>
<dbReference type="PANTHER" id="PTHR11510">
    <property type="entry name" value="MYO-INOSITOL-1 PHOSPHATE SYNTHASE"/>
    <property type="match status" value="1"/>
</dbReference>
<protein>
    <submittedName>
        <fullName evidence="3">Inositol-3-phosphate synthase</fullName>
    </submittedName>
</protein>